<name>A0A0F8WN75_9ZZZZ</name>
<organism evidence="2">
    <name type="scientific">marine sediment metagenome</name>
    <dbReference type="NCBI Taxonomy" id="412755"/>
    <lineage>
        <taxon>unclassified sequences</taxon>
        <taxon>metagenomes</taxon>
        <taxon>ecological metagenomes</taxon>
    </lineage>
</organism>
<evidence type="ECO:0000256" key="1">
    <source>
        <dbReference type="SAM" id="Coils"/>
    </source>
</evidence>
<dbReference type="AlphaFoldDB" id="A0A0F8WN75"/>
<comment type="caution">
    <text evidence="2">The sequence shown here is derived from an EMBL/GenBank/DDBJ whole genome shotgun (WGS) entry which is preliminary data.</text>
</comment>
<feature type="coiled-coil region" evidence="1">
    <location>
        <begin position="56"/>
        <end position="90"/>
    </location>
</feature>
<feature type="non-terminal residue" evidence="2">
    <location>
        <position position="1"/>
    </location>
</feature>
<proteinExistence type="predicted"/>
<evidence type="ECO:0000313" key="2">
    <source>
        <dbReference type="EMBL" id="KKK49725.1"/>
    </source>
</evidence>
<gene>
    <name evidence="2" type="ORF">LCGC14_3132160</name>
</gene>
<dbReference type="EMBL" id="LAZR01068390">
    <property type="protein sequence ID" value="KKK49725.1"/>
    <property type="molecule type" value="Genomic_DNA"/>
</dbReference>
<protein>
    <submittedName>
        <fullName evidence="2">Uncharacterized protein</fullName>
    </submittedName>
</protein>
<keyword evidence="1" id="KW-0175">Coiled coil</keyword>
<sequence>EFLHSAKVGERVLYFGVEHRVVDGGPFGMRLAAVRSGNDQLHRQAIEALHQSETMLGAARQTISELKVKVQQLEATIAQAREELKQEALVQARLRLFWDKEAAETRKARQALTKVIRLAEAYSQELGDKAARRICDQFEKHEGALSGSTDETETEHPNHCLCDNCVGIKE</sequence>
<reference evidence="2" key="1">
    <citation type="journal article" date="2015" name="Nature">
        <title>Complex archaea that bridge the gap between prokaryotes and eukaryotes.</title>
        <authorList>
            <person name="Spang A."/>
            <person name="Saw J.H."/>
            <person name="Jorgensen S.L."/>
            <person name="Zaremba-Niedzwiedzka K."/>
            <person name="Martijn J."/>
            <person name="Lind A.E."/>
            <person name="van Eijk R."/>
            <person name="Schleper C."/>
            <person name="Guy L."/>
            <person name="Ettema T.J."/>
        </authorList>
    </citation>
    <scope>NUCLEOTIDE SEQUENCE</scope>
</reference>
<accession>A0A0F8WN75</accession>